<evidence type="ECO:0000256" key="1">
    <source>
        <dbReference type="SAM" id="MobiDB-lite"/>
    </source>
</evidence>
<dbReference type="EMBL" id="PJRS01000034">
    <property type="protein sequence ID" value="PLR23009.1"/>
    <property type="molecule type" value="Genomic_DNA"/>
</dbReference>
<comment type="caution">
    <text evidence="2">The sequence shown here is derived from an EMBL/GenBank/DDBJ whole genome shotgun (WGS) entry which is preliminary data.</text>
</comment>
<reference evidence="2 3" key="1">
    <citation type="submission" date="2017-12" db="EMBL/GenBank/DDBJ databases">
        <title>The genome sequence of Caulobacter sp. 410.</title>
        <authorList>
            <person name="Gao J."/>
            <person name="Mao X."/>
            <person name="Sun J."/>
        </authorList>
    </citation>
    <scope>NUCLEOTIDE SEQUENCE [LARGE SCALE GENOMIC DNA]</scope>
    <source>
        <strain evidence="2 3">410</strain>
    </source>
</reference>
<evidence type="ECO:0000313" key="2">
    <source>
        <dbReference type="EMBL" id="PLR23009.1"/>
    </source>
</evidence>
<proteinExistence type="predicted"/>
<name>A0A2N5DAC4_9CAUL</name>
<keyword evidence="3" id="KW-1185">Reference proteome</keyword>
<dbReference type="AlphaFoldDB" id="A0A2N5DAC4"/>
<accession>A0A2N5DAC4</accession>
<evidence type="ECO:0000313" key="3">
    <source>
        <dbReference type="Proteomes" id="UP000234479"/>
    </source>
</evidence>
<gene>
    <name evidence="2" type="ORF">SGCZBJ_16780</name>
</gene>
<sequence length="61" mass="6646">MGVTIGEISSELVVDPSKDRGGGAEAGPAPAQEVRVEELRAIVRELLVEELERYLRLAVDR</sequence>
<protein>
    <submittedName>
        <fullName evidence="2">Uncharacterized protein</fullName>
    </submittedName>
</protein>
<dbReference type="Proteomes" id="UP000234479">
    <property type="component" value="Unassembled WGS sequence"/>
</dbReference>
<feature type="region of interest" description="Disordered" evidence="1">
    <location>
        <begin position="1"/>
        <end position="31"/>
    </location>
</feature>
<organism evidence="2 3">
    <name type="scientific">Caulobacter zeae</name>
    <dbReference type="NCBI Taxonomy" id="2055137"/>
    <lineage>
        <taxon>Bacteria</taxon>
        <taxon>Pseudomonadati</taxon>
        <taxon>Pseudomonadota</taxon>
        <taxon>Alphaproteobacteria</taxon>
        <taxon>Caulobacterales</taxon>
        <taxon>Caulobacteraceae</taxon>
        <taxon>Caulobacter</taxon>
    </lineage>
</organism>
<dbReference type="RefSeq" id="WP_101719138.1">
    <property type="nucleotide sequence ID" value="NZ_PJRS01000034.1"/>
</dbReference>